<dbReference type="Proteomes" id="UP000187321">
    <property type="component" value="Plasmid unnamed2"/>
</dbReference>
<keyword evidence="3" id="KW-1185">Reference proteome</keyword>
<geneLocation type="plasmid" evidence="1">
    <name>unnamed2</name>
</geneLocation>
<dbReference type="KEGG" id="hda:BB347_18035"/>
<dbReference type="RefSeq" id="WP_077202648.1">
    <property type="nucleotide sequence ID" value="NZ_CP019329.1"/>
</dbReference>
<gene>
    <name evidence="1" type="ORF">BB347_18035</name>
    <name evidence="2" type="ORF">SAMN05421809_3622</name>
</gene>
<evidence type="ECO:0000313" key="3">
    <source>
        <dbReference type="Proteomes" id="UP000185687"/>
    </source>
</evidence>
<dbReference type="EMBL" id="CP019329">
    <property type="protein sequence ID" value="APX98600.1"/>
    <property type="molecule type" value="Genomic_DNA"/>
</dbReference>
<reference evidence="2 3" key="2">
    <citation type="submission" date="2017-01" db="EMBL/GenBank/DDBJ databases">
        <authorList>
            <person name="Mah S.A."/>
            <person name="Swanson W.J."/>
            <person name="Moy G.W."/>
            <person name="Vacquier V.D."/>
        </authorList>
    </citation>
    <scope>NUCLEOTIDE SEQUENCE [LARGE SCALE GENOMIC DNA]</scope>
    <source>
        <strain evidence="2 3">CGMCC 1.8909</strain>
    </source>
</reference>
<evidence type="ECO:0000313" key="2">
    <source>
        <dbReference type="EMBL" id="SIS05925.1"/>
    </source>
</evidence>
<organism evidence="2 3">
    <name type="scientific">Natronorubrum daqingense</name>
    <dbReference type="NCBI Taxonomy" id="588898"/>
    <lineage>
        <taxon>Archaea</taxon>
        <taxon>Methanobacteriati</taxon>
        <taxon>Methanobacteriota</taxon>
        <taxon>Stenosarchaea group</taxon>
        <taxon>Halobacteria</taxon>
        <taxon>Halobacteriales</taxon>
        <taxon>Natrialbaceae</taxon>
        <taxon>Natronorubrum</taxon>
    </lineage>
</organism>
<keyword evidence="1" id="KW-0614">Plasmid</keyword>
<sequence>MSSDGTEYDMFSPCPGCGNVGFSVQVFEETRNGEIQLMRCPEPFTECRTAEYYPRAVDTGTEQPEEADHSD</sequence>
<protein>
    <submittedName>
        <fullName evidence="2">Uncharacterized protein</fullName>
    </submittedName>
</protein>
<dbReference type="AlphaFoldDB" id="A0A1N7G064"/>
<name>A0A1N7G064_9EURY</name>
<accession>A0A1N7G064</accession>
<dbReference type="EMBL" id="FTNP01000008">
    <property type="protein sequence ID" value="SIS05925.1"/>
    <property type="molecule type" value="Genomic_DNA"/>
</dbReference>
<reference evidence="1 4" key="1">
    <citation type="submission" date="2017-01" db="EMBL/GenBank/DDBJ databases">
        <title>Complete genome sequence of Haloterrigena daqingensis type strain (JX313T).</title>
        <authorList>
            <person name="Shuang W."/>
        </authorList>
    </citation>
    <scope>NUCLEOTIDE SEQUENCE [LARGE SCALE GENOMIC DNA]</scope>
    <source>
        <strain evidence="4">JX313</strain>
        <strain evidence="1">JX313T</strain>
        <plasmid evidence="4">Plasmid unnamed2</plasmid>
        <plasmid evidence="1">unnamed2</plasmid>
    </source>
</reference>
<evidence type="ECO:0000313" key="4">
    <source>
        <dbReference type="Proteomes" id="UP000187321"/>
    </source>
</evidence>
<dbReference type="Proteomes" id="UP000185687">
    <property type="component" value="Unassembled WGS sequence"/>
</dbReference>
<evidence type="ECO:0000313" key="1">
    <source>
        <dbReference type="EMBL" id="APX98600.1"/>
    </source>
</evidence>
<dbReference type="GeneID" id="30957884"/>
<proteinExistence type="predicted"/>